<evidence type="ECO:0000256" key="2">
    <source>
        <dbReference type="PROSITE-ProRule" id="PRU00124"/>
    </source>
</evidence>
<accession>A0AAV4AJ01</accession>
<dbReference type="AlphaFoldDB" id="A0AAV4AJ01"/>
<dbReference type="InterPro" id="IPR002172">
    <property type="entry name" value="LDrepeatLR_classA_rpt"/>
</dbReference>
<dbReference type="Proteomes" id="UP000735302">
    <property type="component" value="Unassembled WGS sequence"/>
</dbReference>
<evidence type="ECO:0000313" key="3">
    <source>
        <dbReference type="EMBL" id="GFO06977.1"/>
    </source>
</evidence>
<proteinExistence type="predicted"/>
<sequence>MFIVDEIPRKISVLFSTPFPLPTPIVAPNVLNRLIFSVQVSVAQLSTNSLILRGVGGTLARESVLRSVGILLLRVQAPPSVPWPDEGPESLRSPCCGLAIFNDRQPTCQRLACLMFSENMASSLTFFTFSIGVVVVHWVAPPILSSSGSTLAQYPSNHHPAPTKLLTSLSLSITTAADLAQDDAGSALCQDERNFRCDLHGSQCVLANATCDGIAHCANGRDESVERCGTCGGGQPSPTPYQDISYLRGK</sequence>
<evidence type="ECO:0000256" key="1">
    <source>
        <dbReference type="ARBA" id="ARBA00023157"/>
    </source>
</evidence>
<keyword evidence="4" id="KW-1185">Reference proteome</keyword>
<keyword evidence="1" id="KW-1015">Disulfide bond</keyword>
<dbReference type="SMART" id="SM00192">
    <property type="entry name" value="LDLa"/>
    <property type="match status" value="1"/>
</dbReference>
<organism evidence="3 4">
    <name type="scientific">Plakobranchus ocellatus</name>
    <dbReference type="NCBI Taxonomy" id="259542"/>
    <lineage>
        <taxon>Eukaryota</taxon>
        <taxon>Metazoa</taxon>
        <taxon>Spiralia</taxon>
        <taxon>Lophotrochozoa</taxon>
        <taxon>Mollusca</taxon>
        <taxon>Gastropoda</taxon>
        <taxon>Heterobranchia</taxon>
        <taxon>Euthyneura</taxon>
        <taxon>Panpulmonata</taxon>
        <taxon>Sacoglossa</taxon>
        <taxon>Placobranchoidea</taxon>
        <taxon>Plakobranchidae</taxon>
        <taxon>Plakobranchus</taxon>
    </lineage>
</organism>
<reference evidence="3 4" key="1">
    <citation type="journal article" date="2021" name="Elife">
        <title>Chloroplast acquisition without the gene transfer in kleptoplastic sea slugs, Plakobranchus ocellatus.</title>
        <authorList>
            <person name="Maeda T."/>
            <person name="Takahashi S."/>
            <person name="Yoshida T."/>
            <person name="Shimamura S."/>
            <person name="Takaki Y."/>
            <person name="Nagai Y."/>
            <person name="Toyoda A."/>
            <person name="Suzuki Y."/>
            <person name="Arimoto A."/>
            <person name="Ishii H."/>
            <person name="Satoh N."/>
            <person name="Nishiyama T."/>
            <person name="Hasebe M."/>
            <person name="Maruyama T."/>
            <person name="Minagawa J."/>
            <person name="Obokata J."/>
            <person name="Shigenobu S."/>
        </authorList>
    </citation>
    <scope>NUCLEOTIDE SEQUENCE [LARGE SCALE GENOMIC DNA]</scope>
</reference>
<evidence type="ECO:0000313" key="4">
    <source>
        <dbReference type="Proteomes" id="UP000735302"/>
    </source>
</evidence>
<comment type="caution">
    <text evidence="2">Lacks conserved residue(s) required for the propagation of feature annotation.</text>
</comment>
<comment type="caution">
    <text evidence="3">The sequence shown here is derived from an EMBL/GenBank/DDBJ whole genome shotgun (WGS) entry which is preliminary data.</text>
</comment>
<dbReference type="PROSITE" id="PS50068">
    <property type="entry name" value="LDLRA_2"/>
    <property type="match status" value="1"/>
</dbReference>
<keyword evidence="3" id="KW-0675">Receptor</keyword>
<dbReference type="EMBL" id="BLXT01003829">
    <property type="protein sequence ID" value="GFO06977.1"/>
    <property type="molecule type" value="Genomic_DNA"/>
</dbReference>
<protein>
    <submittedName>
        <fullName evidence="3">G-protein coupled receptor grl101</fullName>
    </submittedName>
</protein>
<dbReference type="InterPro" id="IPR036055">
    <property type="entry name" value="LDL_receptor-like_sf"/>
</dbReference>
<name>A0AAV4AJ01_9GAST</name>
<gene>
    <name evidence="3" type="ORF">PoB_003348200</name>
</gene>
<dbReference type="Gene3D" id="4.10.400.10">
    <property type="entry name" value="Low-density Lipoprotein Receptor"/>
    <property type="match status" value="1"/>
</dbReference>